<reference evidence="3" key="1">
    <citation type="submission" date="2021-01" db="EMBL/GenBank/DDBJ databases">
        <title>Whole genome shotgun sequence of Rhizocola hellebori NBRC 109834.</title>
        <authorList>
            <person name="Komaki H."/>
            <person name="Tamura T."/>
        </authorList>
    </citation>
    <scope>NUCLEOTIDE SEQUENCE</scope>
    <source>
        <strain evidence="3">NBRC 109834</strain>
    </source>
</reference>
<comment type="caution">
    <text evidence="3">The sequence shown here is derived from an EMBL/GenBank/DDBJ whole genome shotgun (WGS) entry which is preliminary data.</text>
</comment>
<sequence>MPTIQTMEDDGFWLYIEHLRARAEGVIPLMRVLLRRHVVEMGDRELAGFADSYTAMRDQANCWPLVEAVTVAFGYCSDDTFSDVQDWLICQGEQVYQRVVANPDLLVEFVDPARENAFGEAELFGWPIQEELGNRPEAAKLVEYQGNRALPYGVRSDLGDAESVQARYPRCAAAREQYLNSHLPSIALPEPEHSLANPTRKLTLGATWHSRRQ</sequence>
<evidence type="ECO:0000313" key="4">
    <source>
        <dbReference type="Proteomes" id="UP000612899"/>
    </source>
</evidence>
<name>A0A8J3VL31_9ACTN</name>
<dbReference type="AlphaFoldDB" id="A0A8J3VL31"/>
<proteinExistence type="predicted"/>
<evidence type="ECO:0000259" key="2">
    <source>
        <dbReference type="Pfam" id="PF14024"/>
    </source>
</evidence>
<evidence type="ECO:0000313" key="3">
    <source>
        <dbReference type="EMBL" id="GIH09688.1"/>
    </source>
</evidence>
<feature type="region of interest" description="Disordered" evidence="1">
    <location>
        <begin position="189"/>
        <end position="213"/>
    </location>
</feature>
<evidence type="ECO:0000256" key="1">
    <source>
        <dbReference type="SAM" id="MobiDB-lite"/>
    </source>
</evidence>
<dbReference type="InterPro" id="IPR025334">
    <property type="entry name" value="DUF4240"/>
</dbReference>
<dbReference type="Proteomes" id="UP000612899">
    <property type="component" value="Unassembled WGS sequence"/>
</dbReference>
<dbReference type="Pfam" id="PF14024">
    <property type="entry name" value="DUF4240"/>
    <property type="match status" value="1"/>
</dbReference>
<protein>
    <recommendedName>
        <fullName evidence="2">DUF4240 domain-containing protein</fullName>
    </recommendedName>
</protein>
<organism evidence="3 4">
    <name type="scientific">Rhizocola hellebori</name>
    <dbReference type="NCBI Taxonomy" id="1392758"/>
    <lineage>
        <taxon>Bacteria</taxon>
        <taxon>Bacillati</taxon>
        <taxon>Actinomycetota</taxon>
        <taxon>Actinomycetes</taxon>
        <taxon>Micromonosporales</taxon>
        <taxon>Micromonosporaceae</taxon>
        <taxon>Rhizocola</taxon>
    </lineage>
</organism>
<gene>
    <name evidence="3" type="ORF">Rhe02_77550</name>
</gene>
<dbReference type="EMBL" id="BONY01000074">
    <property type="protein sequence ID" value="GIH09688.1"/>
    <property type="molecule type" value="Genomic_DNA"/>
</dbReference>
<keyword evidence="4" id="KW-1185">Reference proteome</keyword>
<feature type="domain" description="DUF4240" evidence="2">
    <location>
        <begin position="7"/>
        <end position="122"/>
    </location>
</feature>
<accession>A0A8J3VL31</accession>